<evidence type="ECO:0000313" key="5">
    <source>
        <dbReference type="EMBL" id="SCO69092.1"/>
    </source>
</evidence>
<dbReference type="EMBL" id="CAJZCX010000004">
    <property type="protein sequence ID" value="CAG9474067.1"/>
    <property type="molecule type" value="Genomic_DNA"/>
</dbReference>
<dbReference type="GO" id="GO:0051082">
    <property type="term" value="F:unfolded protein binding"/>
    <property type="evidence" value="ECO:0007669"/>
    <property type="project" value="InterPro"/>
</dbReference>
<name>A0A1G4HI20_PLAVI</name>
<dbReference type="eggNOG" id="KOG0714">
    <property type="taxonomic scope" value="Eukaryota"/>
</dbReference>
<keyword evidence="2" id="KW-0812">Transmembrane</keyword>
<dbReference type="SMART" id="SM00271">
    <property type="entry name" value="DnaJ"/>
    <property type="match status" value="1"/>
</dbReference>
<keyword evidence="1" id="KW-0143">Chaperone</keyword>
<accession>A0A1G4HI20</accession>
<dbReference type="OrthoDB" id="550424at2759"/>
<organism evidence="6 10">
    <name type="scientific">Plasmodium vivax</name>
    <name type="common">malaria parasite P. vivax</name>
    <dbReference type="NCBI Taxonomy" id="5855"/>
    <lineage>
        <taxon>Eukaryota</taxon>
        <taxon>Sar</taxon>
        <taxon>Alveolata</taxon>
        <taxon>Apicomplexa</taxon>
        <taxon>Aconoidasida</taxon>
        <taxon>Haemosporida</taxon>
        <taxon>Plasmodiidae</taxon>
        <taxon>Plasmodium</taxon>
        <taxon>Plasmodium (Plasmodium)</taxon>
    </lineage>
</organism>
<evidence type="ECO:0000259" key="3">
    <source>
        <dbReference type="PROSITE" id="PS50076"/>
    </source>
</evidence>
<sequence length="406" mass="45855">MATLTNYLRREKLNIFLFCVKIFLFSLLIWILTCSKYSKNGVNRGGGDNLAKASDSGFDRSLAEKSEGFSSPFAGLSGKSKDYYSVLGVPRDATENDIKKAYRKLAMKWHPDKHLDENDKKAAEEKFKLISEAYDVLSDPDKKKTYDLYGEEGIKGNMSGDDVHFFNAGMDPADLFNKFFSSSKTFSFTSVFDDDFPPFSSFVHNMGAKGGRSPGSSGKNPEGYKSETYEVSLLLSLEELYNGCKKKLKITRKRFNGTQSYDDDKLVTIDVKAGWNEGTTITFYGEGDQSSPLLEPGDLIFKVKTKEHERFVREGNNLIYKCHVPLDKALTGFQFIVKSLDNREINIRVDDIVTPNSRRMIPKEGMPSSKNPSKRGDLIIEFEVIFPKSLTSERKKIIREVLANTF</sequence>
<dbReference type="CDD" id="cd06257">
    <property type="entry name" value="DnaJ"/>
    <property type="match status" value="1"/>
</dbReference>
<dbReference type="PRINTS" id="PR00625">
    <property type="entry name" value="JDOMAIN"/>
</dbReference>
<dbReference type="Proteomes" id="UP000779233">
    <property type="component" value="Unassembled WGS sequence"/>
</dbReference>
<evidence type="ECO:0000313" key="10">
    <source>
        <dbReference type="Proteomes" id="UP000305196"/>
    </source>
</evidence>
<dbReference type="VEuPathDB" id="PlasmoDB:PVW1_120086400"/>
<keyword evidence="2" id="KW-1133">Transmembrane helix</keyword>
<dbReference type="InterPro" id="IPR008971">
    <property type="entry name" value="HSP40/DnaJ_pept-bd"/>
</dbReference>
<dbReference type="Gene3D" id="2.60.260.20">
    <property type="entry name" value="Urease metallochaperone UreE, N-terminal domain"/>
    <property type="match status" value="2"/>
</dbReference>
<dbReference type="Gene3D" id="1.10.287.110">
    <property type="entry name" value="DnaJ domain"/>
    <property type="match status" value="1"/>
</dbReference>
<dbReference type="EMBL" id="LT615250">
    <property type="protein sequence ID" value="SCO69092.1"/>
    <property type="molecule type" value="Genomic_DNA"/>
</dbReference>
<feature type="domain" description="J" evidence="3">
    <location>
        <begin position="82"/>
        <end position="150"/>
    </location>
</feature>
<dbReference type="PROSITE" id="PS50076">
    <property type="entry name" value="DNAJ_2"/>
    <property type="match status" value="1"/>
</dbReference>
<keyword evidence="2" id="KW-0472">Membrane</keyword>
<dbReference type="InterPro" id="IPR001623">
    <property type="entry name" value="DnaJ_domain"/>
</dbReference>
<dbReference type="SUPFAM" id="SSF46565">
    <property type="entry name" value="Chaperone J-domain"/>
    <property type="match status" value="1"/>
</dbReference>
<dbReference type="VEuPathDB" id="PlasmoDB:PVX_118690"/>
<proteinExistence type="predicted"/>
<dbReference type="SUPFAM" id="SSF49493">
    <property type="entry name" value="HSP40/DnaJ peptide-binding domain"/>
    <property type="match status" value="2"/>
</dbReference>
<dbReference type="PANTHER" id="PTHR24078">
    <property type="entry name" value="DNAJ HOMOLOG SUBFAMILY C MEMBER"/>
    <property type="match status" value="1"/>
</dbReference>
<dbReference type="Pfam" id="PF01556">
    <property type="entry name" value="DnaJ_C"/>
    <property type="match status" value="1"/>
</dbReference>
<feature type="transmembrane region" description="Helical" evidence="2">
    <location>
        <begin position="12"/>
        <end position="32"/>
    </location>
</feature>
<dbReference type="GO" id="GO:0005829">
    <property type="term" value="C:cytosol"/>
    <property type="evidence" value="ECO:0007669"/>
    <property type="project" value="TreeGrafter"/>
</dbReference>
<dbReference type="InterPro" id="IPR051339">
    <property type="entry name" value="DnaJ_subfamily_B"/>
</dbReference>
<evidence type="ECO:0000313" key="9">
    <source>
        <dbReference type="Proteomes" id="UP000220605"/>
    </source>
</evidence>
<dbReference type="Proteomes" id="UP000220605">
    <property type="component" value="Chromosome 12"/>
</dbReference>
<dbReference type="PROSITE" id="PS00636">
    <property type="entry name" value="DNAJ_1"/>
    <property type="match status" value="1"/>
</dbReference>
<dbReference type="EMBL" id="LT635623">
    <property type="protein sequence ID" value="VUZ97998.1"/>
    <property type="molecule type" value="Genomic_DNA"/>
</dbReference>
<dbReference type="GO" id="GO:0051087">
    <property type="term" value="F:protein-folding chaperone binding"/>
    <property type="evidence" value="ECO:0007669"/>
    <property type="project" value="TreeGrafter"/>
</dbReference>
<evidence type="ECO:0000313" key="7">
    <source>
        <dbReference type="EMBL" id="VUZ97998.1"/>
    </source>
</evidence>
<dbReference type="GO" id="GO:0006457">
    <property type="term" value="P:protein folding"/>
    <property type="evidence" value="ECO:0007669"/>
    <property type="project" value="InterPro"/>
</dbReference>
<keyword evidence="6" id="KW-0346">Stress response</keyword>
<protein>
    <submittedName>
        <fullName evidence="4">(malaria parasite P. vivax) hypothetical protein</fullName>
    </submittedName>
    <submittedName>
        <fullName evidence="6">40 kDa heat shock protein, putative</fullName>
    </submittedName>
</protein>
<dbReference type="EMBL" id="LT615267">
    <property type="protein sequence ID" value="SCO74557.1"/>
    <property type="molecule type" value="Genomic_DNA"/>
</dbReference>
<reference evidence="8 9" key="1">
    <citation type="submission" date="2016-07" db="EMBL/GenBank/DDBJ databases">
        <authorList>
            <consortium name="Pathogen Informatics"/>
        </authorList>
    </citation>
    <scope>NUCLEOTIDE SEQUENCE [LARGE SCALE GENOMIC DNA]</scope>
    <source>
        <strain evidence="4">PvW1</strain>
    </source>
</reference>
<dbReference type="FunFam" id="2.60.260.20:FF:000015">
    <property type="entry name" value="Heat shock protein 40"/>
    <property type="match status" value="1"/>
</dbReference>
<dbReference type="AlphaFoldDB" id="A0A1G4HI20"/>
<dbReference type="PANTHER" id="PTHR24078:SF553">
    <property type="entry name" value="DNAJ HOMOLOG SUBFAMILY B MEMBER 5"/>
    <property type="match status" value="1"/>
</dbReference>
<dbReference type="InterPro" id="IPR002939">
    <property type="entry name" value="DnaJ_C"/>
</dbReference>
<dbReference type="Proteomes" id="UP000196402">
    <property type="component" value="Chromosome 12"/>
</dbReference>
<dbReference type="InterPro" id="IPR018253">
    <property type="entry name" value="DnaJ_domain_CS"/>
</dbReference>
<evidence type="ECO:0000256" key="1">
    <source>
        <dbReference type="ARBA" id="ARBA00023186"/>
    </source>
</evidence>
<evidence type="ECO:0000256" key="2">
    <source>
        <dbReference type="SAM" id="Phobius"/>
    </source>
</evidence>
<dbReference type="CDD" id="cd10747">
    <property type="entry name" value="DnaJ_C"/>
    <property type="match status" value="1"/>
</dbReference>
<dbReference type="VEuPathDB" id="PlasmoDB:PVP01_1271300"/>
<evidence type="ECO:0000313" key="4">
    <source>
        <dbReference type="EMBL" id="CAG9474067.1"/>
    </source>
</evidence>
<dbReference type="InterPro" id="IPR036869">
    <property type="entry name" value="J_dom_sf"/>
</dbReference>
<gene>
    <name evidence="6" type="ORF">PVC01_120075400</name>
    <name evidence="7" type="ORF">PVP01_1271300</name>
    <name evidence="5" type="ORF">PVT01_120075700</name>
    <name evidence="4" type="ORF">PVW1_120086400</name>
</gene>
<evidence type="ECO:0000313" key="6">
    <source>
        <dbReference type="EMBL" id="SCO74557.1"/>
    </source>
</evidence>
<evidence type="ECO:0000313" key="8">
    <source>
        <dbReference type="Proteomes" id="UP000196402"/>
    </source>
</evidence>
<dbReference type="Pfam" id="PF00226">
    <property type="entry name" value="DnaJ"/>
    <property type="match status" value="1"/>
</dbReference>
<dbReference type="VEuPathDB" id="PlasmoDB:PVPAM_120076500"/>
<dbReference type="FunFam" id="2.60.260.20:FF:000006">
    <property type="entry name" value="DnaJ subfamily B member 13"/>
    <property type="match status" value="1"/>
</dbReference>
<dbReference type="Proteomes" id="UP000305196">
    <property type="component" value="Chromosome 12"/>
</dbReference>